<proteinExistence type="predicted"/>
<protein>
    <recommendedName>
        <fullName evidence="8">Major facilitator superfamily (MFS) profile domain-containing protein</fullName>
    </recommendedName>
</protein>
<feature type="transmembrane region" description="Helical" evidence="7">
    <location>
        <begin position="453"/>
        <end position="474"/>
    </location>
</feature>
<dbReference type="GO" id="GO:0022857">
    <property type="term" value="F:transmembrane transporter activity"/>
    <property type="evidence" value="ECO:0007669"/>
    <property type="project" value="InterPro"/>
</dbReference>
<evidence type="ECO:0000256" key="3">
    <source>
        <dbReference type="ARBA" id="ARBA00022692"/>
    </source>
</evidence>
<dbReference type="EMBL" id="NIDF01000098">
    <property type="protein sequence ID" value="TYJ53188.1"/>
    <property type="molecule type" value="Genomic_DNA"/>
</dbReference>
<keyword evidence="5 7" id="KW-0472">Membrane</keyword>
<comment type="subcellular location">
    <subcellularLocation>
        <location evidence="1">Membrane</location>
        <topology evidence="1">Multi-pass membrane protein</topology>
    </subcellularLocation>
</comment>
<sequence>MDEKKPEIDHVEHKAEPVENVEDLKKPVDTTVDGAVSHEIEVLRSMSDEELAAEEKKLVRKIDIALMPTLFVLLILNYLDRNALSSARVQGIEKSLGMVGNQFNTAISLLFVGYILGQIPSNMILSKTRPSIYLGTCVMIWSLVSLSTGFVKNYNQLLAVRILLGFTESPYFPGALFLLSTWYTKQELAFRTAFLYCGSLLAGAFSGLIAAGVENGLDGAKGMESWRWLFIVDGSVSGFFAIVSIFILPDYPATTRWLSTREKAIAVWRMERDGGQRDEDDEGMFKGLTMALTDYRLYLLAIIIITKTTAGAVTQFIPTVIQTFKFNKVITLLLSAPPYLVASVISLLVSRLSDRRPERCWHIAIPVAVGMIGNIIAVSSLNTGARYFSIFLMLGGLYGCYTVSLSWISTTFPRPRTKRASAYAVINALGNIAQVYSPYLYPSTDSPRYTTAFATNSAMTALAVVFCFVLRAILKRDNKRMDREEIEAEERGEEGVWKRNHRFSLQSLFHPTPNHSLPSTSLATSQGPTAMIVLASLVFAVAFSALPSTEPSEDEEYAQYQAYMERRRAKAAKAKKAETSSDSKRKLVLEYKEGMDAKRSWKGGGMRGCDFGIQVPSTDSIDPLAPSPKITSASQTSRALSHSFSFPSFAPSTSPFPSSPVFEGEDKCGFRHLRRVSSVPSLSMSATSSRQGSIISSPETTTVTLH</sequence>
<evidence type="ECO:0000259" key="8">
    <source>
        <dbReference type="PROSITE" id="PS50850"/>
    </source>
</evidence>
<feature type="transmembrane region" description="Helical" evidence="7">
    <location>
        <begin position="420"/>
        <end position="441"/>
    </location>
</feature>
<dbReference type="FunFam" id="1.20.1250.20:FF:000057">
    <property type="entry name" value="MFS general substrate transporter"/>
    <property type="match status" value="1"/>
</dbReference>
<evidence type="ECO:0000256" key="7">
    <source>
        <dbReference type="SAM" id="Phobius"/>
    </source>
</evidence>
<feature type="transmembrane region" description="Helical" evidence="7">
    <location>
        <begin position="193"/>
        <end position="213"/>
    </location>
</feature>
<feature type="transmembrane region" description="Helical" evidence="7">
    <location>
        <begin position="131"/>
        <end position="151"/>
    </location>
</feature>
<dbReference type="PANTHER" id="PTHR43791">
    <property type="entry name" value="PERMEASE-RELATED"/>
    <property type="match status" value="1"/>
</dbReference>
<feature type="region of interest" description="Disordered" evidence="6">
    <location>
        <begin position="681"/>
        <end position="706"/>
    </location>
</feature>
<feature type="transmembrane region" description="Helical" evidence="7">
    <location>
        <begin position="99"/>
        <end position="119"/>
    </location>
</feature>
<keyword evidence="2" id="KW-0813">Transport</keyword>
<evidence type="ECO:0000313" key="9">
    <source>
        <dbReference type="EMBL" id="TYJ53188.1"/>
    </source>
</evidence>
<evidence type="ECO:0000256" key="4">
    <source>
        <dbReference type="ARBA" id="ARBA00022989"/>
    </source>
</evidence>
<feature type="transmembrane region" description="Helical" evidence="7">
    <location>
        <begin position="387"/>
        <end position="408"/>
    </location>
</feature>
<dbReference type="InterPro" id="IPR036259">
    <property type="entry name" value="MFS_trans_sf"/>
</dbReference>
<accession>A0A5D3AR89</accession>
<dbReference type="InterPro" id="IPR020846">
    <property type="entry name" value="MFS_dom"/>
</dbReference>
<dbReference type="GO" id="GO:0016020">
    <property type="term" value="C:membrane"/>
    <property type="evidence" value="ECO:0007669"/>
    <property type="project" value="UniProtKB-SubCell"/>
</dbReference>
<dbReference type="Pfam" id="PF07690">
    <property type="entry name" value="MFS_1"/>
    <property type="match status" value="1"/>
</dbReference>
<dbReference type="Proteomes" id="UP000322245">
    <property type="component" value="Unassembled WGS sequence"/>
</dbReference>
<feature type="transmembrane region" description="Helical" evidence="7">
    <location>
        <begin position="157"/>
        <end position="181"/>
    </location>
</feature>
<keyword evidence="3 7" id="KW-0812">Transmembrane</keyword>
<feature type="transmembrane region" description="Helical" evidence="7">
    <location>
        <begin position="225"/>
        <end position="248"/>
    </location>
</feature>
<comment type="caution">
    <text evidence="9">The sequence shown here is derived from an EMBL/GenBank/DDBJ whole genome shotgun (WGS) entry which is preliminary data.</text>
</comment>
<dbReference type="AlphaFoldDB" id="A0A5D3AR89"/>
<name>A0A5D3AR89_9TREE</name>
<dbReference type="Gene3D" id="1.20.1250.20">
    <property type="entry name" value="MFS general substrate transporter like domains"/>
    <property type="match status" value="2"/>
</dbReference>
<evidence type="ECO:0000256" key="5">
    <source>
        <dbReference type="ARBA" id="ARBA00023136"/>
    </source>
</evidence>
<evidence type="ECO:0000256" key="2">
    <source>
        <dbReference type="ARBA" id="ARBA00022448"/>
    </source>
</evidence>
<keyword evidence="4 7" id="KW-1133">Transmembrane helix</keyword>
<feature type="region of interest" description="Disordered" evidence="6">
    <location>
        <begin position="1"/>
        <end position="23"/>
    </location>
</feature>
<keyword evidence="10" id="KW-1185">Reference proteome</keyword>
<evidence type="ECO:0000256" key="6">
    <source>
        <dbReference type="SAM" id="MobiDB-lite"/>
    </source>
</evidence>
<evidence type="ECO:0000313" key="10">
    <source>
        <dbReference type="Proteomes" id="UP000322245"/>
    </source>
</evidence>
<gene>
    <name evidence="9" type="ORF">B9479_006166</name>
</gene>
<evidence type="ECO:0000256" key="1">
    <source>
        <dbReference type="ARBA" id="ARBA00004141"/>
    </source>
</evidence>
<dbReference type="PROSITE" id="PS50850">
    <property type="entry name" value="MFS"/>
    <property type="match status" value="1"/>
</dbReference>
<dbReference type="FunFam" id="1.20.1250.20:FF:000013">
    <property type="entry name" value="MFS general substrate transporter"/>
    <property type="match status" value="1"/>
</dbReference>
<feature type="transmembrane region" description="Helical" evidence="7">
    <location>
        <begin position="329"/>
        <end position="349"/>
    </location>
</feature>
<feature type="transmembrane region" description="Helical" evidence="7">
    <location>
        <begin position="297"/>
        <end position="317"/>
    </location>
</feature>
<organism evidence="9 10">
    <name type="scientific">Cryptococcus floricola</name>
    <dbReference type="NCBI Taxonomy" id="2591691"/>
    <lineage>
        <taxon>Eukaryota</taxon>
        <taxon>Fungi</taxon>
        <taxon>Dikarya</taxon>
        <taxon>Basidiomycota</taxon>
        <taxon>Agaricomycotina</taxon>
        <taxon>Tremellomycetes</taxon>
        <taxon>Tremellales</taxon>
        <taxon>Cryptococcaceae</taxon>
        <taxon>Cryptococcus</taxon>
    </lineage>
</organism>
<dbReference type="PANTHER" id="PTHR43791:SF92">
    <property type="entry name" value="AGL026WP"/>
    <property type="match status" value="1"/>
</dbReference>
<reference evidence="9 10" key="1">
    <citation type="submission" date="2017-05" db="EMBL/GenBank/DDBJ databases">
        <title>The Genome Sequence of Tsuchiyaea wingfieldii DSM 27421.</title>
        <authorList>
            <person name="Cuomo C."/>
            <person name="Passer A."/>
            <person name="Billmyre B."/>
            <person name="Heitman J."/>
        </authorList>
    </citation>
    <scope>NUCLEOTIDE SEQUENCE [LARGE SCALE GENOMIC DNA]</scope>
    <source>
        <strain evidence="9 10">DSM 27421</strain>
    </source>
</reference>
<feature type="transmembrane region" description="Helical" evidence="7">
    <location>
        <begin position="62"/>
        <end position="79"/>
    </location>
</feature>
<dbReference type="InterPro" id="IPR011701">
    <property type="entry name" value="MFS"/>
</dbReference>
<dbReference type="SUPFAM" id="SSF103473">
    <property type="entry name" value="MFS general substrate transporter"/>
    <property type="match status" value="1"/>
</dbReference>
<feature type="transmembrane region" description="Helical" evidence="7">
    <location>
        <begin position="361"/>
        <end position="381"/>
    </location>
</feature>
<feature type="domain" description="Major facilitator superfamily (MFS) profile" evidence="8">
    <location>
        <begin position="66"/>
        <end position="475"/>
    </location>
</feature>